<accession>A0ABT0L6V3</accession>
<dbReference type="RefSeq" id="WP_248938577.1">
    <property type="nucleotide sequence ID" value="NZ_JAKIKS010000004.1"/>
</dbReference>
<keyword evidence="3" id="KW-1185">Reference proteome</keyword>
<evidence type="ECO:0000313" key="3">
    <source>
        <dbReference type="Proteomes" id="UP001203423"/>
    </source>
</evidence>
<comment type="caution">
    <text evidence="2">The sequence shown here is derived from an EMBL/GenBank/DDBJ whole genome shotgun (WGS) entry which is preliminary data.</text>
</comment>
<gene>
    <name evidence="2" type="ORF">L2764_02055</name>
</gene>
<evidence type="ECO:0000313" key="2">
    <source>
        <dbReference type="EMBL" id="MCL1123294.1"/>
    </source>
</evidence>
<evidence type="ECO:0008006" key="4">
    <source>
        <dbReference type="Google" id="ProtNLM"/>
    </source>
</evidence>
<proteinExistence type="predicted"/>
<feature type="region of interest" description="Disordered" evidence="1">
    <location>
        <begin position="128"/>
        <end position="160"/>
    </location>
</feature>
<dbReference type="InterPro" id="IPR057869">
    <property type="entry name" value="HP1_YO34"/>
</dbReference>
<dbReference type="Proteomes" id="UP001203423">
    <property type="component" value="Unassembled WGS sequence"/>
</dbReference>
<dbReference type="EMBL" id="JAKIKS010000004">
    <property type="protein sequence ID" value="MCL1123294.1"/>
    <property type="molecule type" value="Genomic_DNA"/>
</dbReference>
<reference evidence="2 3" key="1">
    <citation type="submission" date="2022-01" db="EMBL/GenBank/DDBJ databases">
        <title>Whole genome-based taxonomy of the Shewanellaceae.</title>
        <authorList>
            <person name="Martin-Rodriguez A.J."/>
        </authorList>
    </citation>
    <scope>NUCLEOTIDE SEQUENCE [LARGE SCALE GENOMIC DNA]</scope>
    <source>
        <strain evidence="2 3">DSM 17177</strain>
    </source>
</reference>
<evidence type="ECO:0000256" key="1">
    <source>
        <dbReference type="SAM" id="MobiDB-lite"/>
    </source>
</evidence>
<sequence length="160" mass="17271">MITLDGWEVPGYETKVKCGFKLAGEDLSGAGSFLINADNGIKAAILTVTTKVPFVDVSKLEELVTKAKALDENGARVPYTINSDVASAFKVRKAKFDGEVLATEEDDVKAWTIAFKLTELLSKSEREQQQLDATAVSNTQSVSSDGHNAVQDKFTEQDGP</sequence>
<dbReference type="Pfam" id="PF25759">
    <property type="entry name" value="HP1_ORF34"/>
    <property type="match status" value="1"/>
</dbReference>
<name>A0ABT0L6V3_9GAMM</name>
<organism evidence="2 3">
    <name type="scientific">Shewanella surugensis</name>
    <dbReference type="NCBI Taxonomy" id="212020"/>
    <lineage>
        <taxon>Bacteria</taxon>
        <taxon>Pseudomonadati</taxon>
        <taxon>Pseudomonadota</taxon>
        <taxon>Gammaproteobacteria</taxon>
        <taxon>Alteromonadales</taxon>
        <taxon>Shewanellaceae</taxon>
        <taxon>Shewanella</taxon>
    </lineage>
</organism>
<feature type="compositionally biased region" description="Polar residues" evidence="1">
    <location>
        <begin position="130"/>
        <end position="146"/>
    </location>
</feature>
<protein>
    <recommendedName>
        <fullName evidence="4">Phage tail protein</fullName>
    </recommendedName>
</protein>